<feature type="domain" description="OST48 middle" evidence="11">
    <location>
        <begin position="351"/>
        <end position="469"/>
    </location>
</feature>
<dbReference type="PANTHER" id="PTHR10830:SF0">
    <property type="entry name" value="DOLICHYL-DIPHOSPHOOLIGOSACCHARIDE--PROTEIN GLYCOSYLTRANSFERASE 48 KDA SUBUNIT"/>
    <property type="match status" value="1"/>
</dbReference>
<keyword evidence="5" id="KW-0812">Transmembrane</keyword>
<dbReference type="Pfam" id="PF23358">
    <property type="entry name" value="OST48_MD"/>
    <property type="match status" value="1"/>
</dbReference>
<keyword evidence="7" id="KW-1133">Transmembrane helix</keyword>
<evidence type="ECO:0000256" key="6">
    <source>
        <dbReference type="ARBA" id="ARBA00022824"/>
    </source>
</evidence>
<dbReference type="InterPro" id="IPR055459">
    <property type="entry name" value="OST48_MD"/>
</dbReference>
<comment type="pathway">
    <text evidence="2 9">Protein modification; protein glycosylation.</text>
</comment>
<evidence type="ECO:0000256" key="1">
    <source>
        <dbReference type="ARBA" id="ARBA00004115"/>
    </source>
</evidence>
<evidence type="ECO:0000313" key="14">
    <source>
        <dbReference type="WBParaSite" id="TCNE_0000115101-mRNA-1"/>
    </source>
</evidence>
<dbReference type="GO" id="GO:0018279">
    <property type="term" value="P:protein N-linked glycosylation via asparagine"/>
    <property type="evidence" value="ECO:0007669"/>
    <property type="project" value="UniProtKB-UniRule"/>
</dbReference>
<evidence type="ECO:0000313" key="12">
    <source>
        <dbReference type="EMBL" id="VDM25570.1"/>
    </source>
</evidence>
<evidence type="ECO:0000256" key="7">
    <source>
        <dbReference type="ARBA" id="ARBA00022989"/>
    </source>
</evidence>
<evidence type="ECO:0000256" key="4">
    <source>
        <dbReference type="ARBA" id="ARBA00013350"/>
    </source>
</evidence>
<comment type="function">
    <text evidence="9">Subunit of the oligosaccharyl transferase (OST) complex that catalyzes the initial transfer of a defined glycan (Glc(3)Man(9)GlcNAc(2) in eukaryotes) from the lipid carrier dolichol-pyrophosphate to an asparagine residue within an Asn-X-Ser/Thr consensus motif in nascent polypeptide chains, the first step in protein N-glycosylation. N-glycosylation occurs cotranslationally and the complex associates with the Sec61 complex at the channel-forming translocon complex that mediates protein translocation across the endoplasmic reticulum (ER).</text>
</comment>
<dbReference type="EMBL" id="UYWY01000764">
    <property type="protein sequence ID" value="VDM25570.1"/>
    <property type="molecule type" value="Genomic_DNA"/>
</dbReference>
<evidence type="ECO:0000259" key="10">
    <source>
        <dbReference type="Pfam" id="PF03345"/>
    </source>
</evidence>
<comment type="subunit">
    <text evidence="9">Component of the oligosaccharyltransferase (OST) complex.</text>
</comment>
<comment type="subcellular location">
    <subcellularLocation>
        <location evidence="1 9">Endoplasmic reticulum membrane</location>
        <topology evidence="1 9">Single-pass type I membrane protein</topology>
    </subcellularLocation>
</comment>
<comment type="similarity">
    <text evidence="3 9">Belongs to the DDOST 48 kDa subunit family.</text>
</comment>
<evidence type="ECO:0000256" key="9">
    <source>
        <dbReference type="RuleBase" id="RU361142"/>
    </source>
</evidence>
<reference evidence="14" key="1">
    <citation type="submission" date="2016-06" db="UniProtKB">
        <authorList>
            <consortium name="WormBaseParasite"/>
        </authorList>
    </citation>
    <scope>IDENTIFICATION</scope>
</reference>
<name>A0A183TY32_TOXCA</name>
<organism evidence="13 14">
    <name type="scientific">Toxocara canis</name>
    <name type="common">Canine roundworm</name>
    <dbReference type="NCBI Taxonomy" id="6265"/>
    <lineage>
        <taxon>Eukaryota</taxon>
        <taxon>Metazoa</taxon>
        <taxon>Ecdysozoa</taxon>
        <taxon>Nematoda</taxon>
        <taxon>Chromadorea</taxon>
        <taxon>Rhabditida</taxon>
        <taxon>Spirurina</taxon>
        <taxon>Ascaridomorpha</taxon>
        <taxon>Ascaridoidea</taxon>
        <taxon>Toxocaridae</taxon>
        <taxon>Toxocara</taxon>
    </lineage>
</organism>
<gene>
    <name evidence="12" type="ORF">TCNE_LOCUS1152</name>
</gene>
<dbReference type="WBParaSite" id="TCNE_0000115101-mRNA-1">
    <property type="protein sequence ID" value="TCNE_0000115101-mRNA-1"/>
    <property type="gene ID" value="TCNE_0000115101"/>
</dbReference>
<protein>
    <recommendedName>
        <fullName evidence="4 9">Dolichyl-diphosphooligosaccharide--protein glycosyltransferase 48 kDa subunit</fullName>
        <shortName evidence="9">Oligosaccharyl transferase 48 kDa subunit</shortName>
    </recommendedName>
</protein>
<dbReference type="InterPro" id="IPR055457">
    <property type="entry name" value="OST48_N"/>
</dbReference>
<dbReference type="AlphaFoldDB" id="A0A183TY32"/>
<feature type="domain" description="OST48 N-terminal" evidence="10">
    <location>
        <begin position="144"/>
        <end position="337"/>
    </location>
</feature>
<sequence length="498" mass="55373">MEGGGRGHSVTIRSVDNPSLSLLRYGERLYDHLIIFAPTTETERGSEETVCDSQRGSSSHWNPLFATQFNQTFASCDFLHYMLNMNEPMQGIATVEDLDGRGEELEERKNGMLKLDFELRPLGPAVSLPSVNVLRSKNCALTEYADGLSAKALSSFINEGGNVLAAGGMKIGSALRELAIQSGFEFDEDGTAIIDHFNYDTVLDNGEHTTIVAYPSQLIAAPVIVGDAGIQGPVLFRGVAIDADESNRLCLRLLTASTTAYSFRPDHRIDEYPMVVGRSQLLVGALQTRSNARVLFAGSLDMFSDVFISSTVNKTGSTSGPTRSGNLQLITELTKWVMMEKGVLRLNSVKHHRVGENHFPRQYTIMNHVEYAMDVEELKNGKWTPFNATDVQLEVVRMDPFLRTSLVNTEGKLRARFKLPDVYGVFKFVVDYHRTGYTNLHHVSQVCFVHIRYHSSWSRACRGFPAAWALLRIKSCSAKTYADSYFPTCAILSLRMAL</sequence>
<dbReference type="Proteomes" id="UP000050794">
    <property type="component" value="Unassembled WGS sequence"/>
</dbReference>
<evidence type="ECO:0000259" key="11">
    <source>
        <dbReference type="Pfam" id="PF23358"/>
    </source>
</evidence>
<dbReference type="Pfam" id="PF03345">
    <property type="entry name" value="OST48_N"/>
    <property type="match status" value="1"/>
</dbReference>
<evidence type="ECO:0000313" key="13">
    <source>
        <dbReference type="Proteomes" id="UP000050794"/>
    </source>
</evidence>
<dbReference type="UniPathway" id="UPA00378"/>
<reference evidence="12 13" key="2">
    <citation type="submission" date="2018-11" db="EMBL/GenBank/DDBJ databases">
        <authorList>
            <consortium name="Pathogen Informatics"/>
        </authorList>
    </citation>
    <scope>NUCLEOTIDE SEQUENCE [LARGE SCALE GENOMIC DNA]</scope>
</reference>
<evidence type="ECO:0000256" key="2">
    <source>
        <dbReference type="ARBA" id="ARBA00004922"/>
    </source>
</evidence>
<keyword evidence="6 9" id="KW-0256">Endoplasmic reticulum</keyword>
<proteinExistence type="inferred from homology"/>
<evidence type="ECO:0000256" key="8">
    <source>
        <dbReference type="ARBA" id="ARBA00023136"/>
    </source>
</evidence>
<keyword evidence="13" id="KW-1185">Reference proteome</keyword>
<evidence type="ECO:0000256" key="5">
    <source>
        <dbReference type="ARBA" id="ARBA00022692"/>
    </source>
</evidence>
<dbReference type="GO" id="GO:0008250">
    <property type="term" value="C:oligosaccharyltransferase complex"/>
    <property type="evidence" value="ECO:0007669"/>
    <property type="project" value="TreeGrafter"/>
</dbReference>
<evidence type="ECO:0000256" key="3">
    <source>
        <dbReference type="ARBA" id="ARBA00008743"/>
    </source>
</evidence>
<keyword evidence="8" id="KW-0472">Membrane</keyword>
<accession>A0A183TY32</accession>
<dbReference type="PANTHER" id="PTHR10830">
    <property type="entry name" value="DOLICHYL-DIPHOSPHOOLIGOSACCHARIDE--PROTEIN GLYCOSYLTRANSFERASE 48 KDA SUBUNIT"/>
    <property type="match status" value="1"/>
</dbReference>
<dbReference type="InterPro" id="IPR005013">
    <property type="entry name" value="DDOST_48_kDa_subunit"/>
</dbReference>